<dbReference type="AlphaFoldDB" id="A0A068S5K8"/>
<organism evidence="1 2">
    <name type="scientific">Lichtheimia corymbifera JMRC:FSU:9682</name>
    <dbReference type="NCBI Taxonomy" id="1263082"/>
    <lineage>
        <taxon>Eukaryota</taxon>
        <taxon>Fungi</taxon>
        <taxon>Fungi incertae sedis</taxon>
        <taxon>Mucoromycota</taxon>
        <taxon>Mucoromycotina</taxon>
        <taxon>Mucoromycetes</taxon>
        <taxon>Mucorales</taxon>
        <taxon>Lichtheimiaceae</taxon>
        <taxon>Lichtheimia</taxon>
    </lineage>
</organism>
<name>A0A068S5K8_9FUNG</name>
<evidence type="ECO:0000313" key="1">
    <source>
        <dbReference type="EMBL" id="CDH57285.1"/>
    </source>
</evidence>
<reference evidence="1" key="1">
    <citation type="submission" date="2013-08" db="EMBL/GenBank/DDBJ databases">
        <title>Gene expansion shapes genome architecture in the human pathogen Lichtheimia corymbifera: an evolutionary genomics analysis in the ancient terrestrial Mucorales (Mucoromycotina).</title>
        <authorList>
            <person name="Schwartze V.U."/>
            <person name="Winter S."/>
            <person name="Shelest E."/>
            <person name="Marcet-Houben M."/>
            <person name="Horn F."/>
            <person name="Wehner S."/>
            <person name="Hoffmann K."/>
            <person name="Riege K."/>
            <person name="Sammeth M."/>
            <person name="Nowrousian M."/>
            <person name="Valiante V."/>
            <person name="Linde J."/>
            <person name="Jacobsen I.D."/>
            <person name="Marz M."/>
            <person name="Brakhage A.A."/>
            <person name="Gabaldon T."/>
            <person name="Bocker S."/>
            <person name="Voigt K."/>
        </authorList>
    </citation>
    <scope>NUCLEOTIDE SEQUENCE [LARGE SCALE GENOMIC DNA]</scope>
    <source>
        <strain evidence="1">FSU 9682</strain>
    </source>
</reference>
<gene>
    <name evidence="1" type="ORF">LCOR_08243.1</name>
</gene>
<keyword evidence="2" id="KW-1185">Reference proteome</keyword>
<dbReference type="EMBL" id="CBTN010000045">
    <property type="protein sequence ID" value="CDH57285.1"/>
    <property type="molecule type" value="Genomic_DNA"/>
</dbReference>
<sequence length="77" mass="8821">MGTLQFEIQRRRDERQIAARSLATSTLFAISTPSIDQQGVVSCFSYYALLVMRLEDLMEPLKAQFPWCTMSMNPSRS</sequence>
<comment type="caution">
    <text evidence="1">The sequence shown here is derived from an EMBL/GenBank/DDBJ whole genome shotgun (WGS) entry which is preliminary data.</text>
</comment>
<accession>A0A068S5K8</accession>
<protein>
    <submittedName>
        <fullName evidence="1">Uncharacterized protein</fullName>
    </submittedName>
</protein>
<evidence type="ECO:0000313" key="2">
    <source>
        <dbReference type="Proteomes" id="UP000027586"/>
    </source>
</evidence>
<dbReference type="Proteomes" id="UP000027586">
    <property type="component" value="Unassembled WGS sequence"/>
</dbReference>
<dbReference type="VEuPathDB" id="FungiDB:LCOR_08243.1"/>
<proteinExistence type="predicted"/>